<dbReference type="Pfam" id="PF01546">
    <property type="entry name" value="Peptidase_M20"/>
    <property type="match status" value="1"/>
</dbReference>
<evidence type="ECO:0000259" key="3">
    <source>
        <dbReference type="Pfam" id="PF07687"/>
    </source>
</evidence>
<evidence type="ECO:0000313" key="5">
    <source>
        <dbReference type="Proteomes" id="UP000295066"/>
    </source>
</evidence>
<keyword evidence="2" id="KW-0464">Manganese</keyword>
<dbReference type="Gene3D" id="3.30.70.360">
    <property type="match status" value="1"/>
</dbReference>
<dbReference type="InterPro" id="IPR011650">
    <property type="entry name" value="Peptidase_M20_dimer"/>
</dbReference>
<protein>
    <submittedName>
        <fullName evidence="4">Amidohydrolase</fullName>
    </submittedName>
</protein>
<dbReference type="PANTHER" id="PTHR11014">
    <property type="entry name" value="PEPTIDASE M20 FAMILY MEMBER"/>
    <property type="match status" value="1"/>
</dbReference>
<dbReference type="Gene3D" id="3.40.630.10">
    <property type="entry name" value="Zn peptidases"/>
    <property type="match status" value="1"/>
</dbReference>
<feature type="domain" description="Peptidase M20 dimerisation" evidence="3">
    <location>
        <begin position="194"/>
        <end position="285"/>
    </location>
</feature>
<feature type="binding site" evidence="2">
    <location>
        <position position="101"/>
    </location>
    <ligand>
        <name>Mn(2+)</name>
        <dbReference type="ChEBI" id="CHEBI:29035"/>
        <label>2</label>
    </ligand>
</feature>
<dbReference type="GO" id="GO:0019877">
    <property type="term" value="P:diaminopimelate biosynthetic process"/>
    <property type="evidence" value="ECO:0007669"/>
    <property type="project" value="UniProtKB-ARBA"/>
</dbReference>
<gene>
    <name evidence="4" type="ORF">C8D99_10393</name>
</gene>
<dbReference type="EMBL" id="SORI01000003">
    <property type="protein sequence ID" value="TDY62873.1"/>
    <property type="molecule type" value="Genomic_DNA"/>
</dbReference>
<reference evidence="4 5" key="1">
    <citation type="submission" date="2019-03" db="EMBL/GenBank/DDBJ databases">
        <title>Genomic Encyclopedia of Type Strains, Phase IV (KMG-IV): sequencing the most valuable type-strain genomes for metagenomic binning, comparative biology and taxonomic classification.</title>
        <authorList>
            <person name="Goeker M."/>
        </authorList>
    </citation>
    <scope>NUCLEOTIDE SEQUENCE [LARGE SCALE GENOMIC DNA]</scope>
    <source>
        <strain evidence="4 5">DSM 25964</strain>
    </source>
</reference>
<dbReference type="FunFam" id="3.30.70.360:FF:000001">
    <property type="entry name" value="N-acetyldiaminopimelate deacetylase"/>
    <property type="match status" value="1"/>
</dbReference>
<evidence type="ECO:0000313" key="4">
    <source>
        <dbReference type="EMBL" id="TDY62873.1"/>
    </source>
</evidence>
<dbReference type="InterPro" id="IPR017439">
    <property type="entry name" value="Amidohydrolase"/>
</dbReference>
<dbReference type="Pfam" id="PF07687">
    <property type="entry name" value="M20_dimer"/>
    <property type="match status" value="1"/>
</dbReference>
<dbReference type="InterPro" id="IPR036264">
    <property type="entry name" value="Bact_exopeptidase_dim_dom"/>
</dbReference>
<name>A0A4R8MB21_9BACT</name>
<organism evidence="4 5">
    <name type="scientific">Aminivibrio pyruvatiphilus</name>
    <dbReference type="NCBI Taxonomy" id="1005740"/>
    <lineage>
        <taxon>Bacteria</taxon>
        <taxon>Thermotogati</taxon>
        <taxon>Synergistota</taxon>
        <taxon>Synergistia</taxon>
        <taxon>Synergistales</taxon>
        <taxon>Aminobacteriaceae</taxon>
        <taxon>Aminivibrio</taxon>
    </lineage>
</organism>
<keyword evidence="1 4" id="KW-0378">Hydrolase</keyword>
<keyword evidence="5" id="KW-1185">Reference proteome</keyword>
<dbReference type="PIRSF" id="PIRSF005962">
    <property type="entry name" value="Pept_M20D_amidohydro"/>
    <property type="match status" value="1"/>
</dbReference>
<dbReference type="AlphaFoldDB" id="A0A4R8MB21"/>
<sequence>MMDFRAAAQKMHQTIVEWRRDLHRIPETGVNTPQTEAYVCAELDKMGIPYRKGLGGHGVAALLEGKRKKPVFAIRADMDGLPIKEETGLPFASTNGCMHACGHDAHAAMGLAAAKILLEAKNELEGSVLFIFQPGEEGCPDGPGGAKRMLDDGAFGNPAPDAMAGLHTGSIWKDFVPGEIGYRPGGIMACMDRFEILIKGKGSHGAYPHGSVDTISIAGQIITELQTIVSREVDPLEPTVVSLGEIHAGTAFNIIPGECRITGTVRALNQATREFLARRIEEVASGVASSMRGSIEFKYGWEGPAPVVNDPAMTEELRLAAEKIVGPEKVREISRPSMGGEDIAFFLEKAPGTFFFLPGCNEAKGQTWPHHNSRFDIDEDILWIGPAVLATMAFDWLKKQA</sequence>
<evidence type="ECO:0000256" key="1">
    <source>
        <dbReference type="ARBA" id="ARBA00022801"/>
    </source>
</evidence>
<dbReference type="Proteomes" id="UP000295066">
    <property type="component" value="Unassembled WGS sequence"/>
</dbReference>
<feature type="binding site" evidence="2">
    <location>
        <position position="137"/>
    </location>
    <ligand>
        <name>Mn(2+)</name>
        <dbReference type="ChEBI" id="CHEBI:29035"/>
        <label>2</label>
    </ligand>
</feature>
<comment type="cofactor">
    <cofactor evidence="2">
        <name>Mn(2+)</name>
        <dbReference type="ChEBI" id="CHEBI:29035"/>
    </cofactor>
    <text evidence="2">The Mn(2+) ion enhances activity.</text>
</comment>
<dbReference type="InterPro" id="IPR002933">
    <property type="entry name" value="Peptidase_M20"/>
</dbReference>
<evidence type="ECO:0000256" key="2">
    <source>
        <dbReference type="PIRSR" id="PIRSR005962-1"/>
    </source>
</evidence>
<comment type="caution">
    <text evidence="4">The sequence shown here is derived from an EMBL/GenBank/DDBJ whole genome shotgun (WGS) entry which is preliminary data.</text>
</comment>
<feature type="binding site" evidence="2">
    <location>
        <position position="371"/>
    </location>
    <ligand>
        <name>Mn(2+)</name>
        <dbReference type="ChEBI" id="CHEBI:29035"/>
        <label>2</label>
    </ligand>
</feature>
<dbReference type="SUPFAM" id="SSF53187">
    <property type="entry name" value="Zn-dependent exopeptidases"/>
    <property type="match status" value="1"/>
</dbReference>
<dbReference type="CDD" id="cd03886">
    <property type="entry name" value="M20_Acy1"/>
    <property type="match status" value="1"/>
</dbReference>
<proteinExistence type="predicted"/>
<dbReference type="GO" id="GO:0050118">
    <property type="term" value="F:N-acetyldiaminopimelate deacetylase activity"/>
    <property type="evidence" value="ECO:0007669"/>
    <property type="project" value="UniProtKB-ARBA"/>
</dbReference>
<feature type="binding site" evidence="2">
    <location>
        <position position="103"/>
    </location>
    <ligand>
        <name>Mn(2+)</name>
        <dbReference type="ChEBI" id="CHEBI:29035"/>
        <label>2</label>
    </ligand>
</feature>
<feature type="binding site" evidence="2">
    <location>
        <position position="167"/>
    </location>
    <ligand>
        <name>Mn(2+)</name>
        <dbReference type="ChEBI" id="CHEBI:29035"/>
        <label>2</label>
    </ligand>
</feature>
<accession>A0A4R8MB21</accession>
<dbReference type="OrthoDB" id="5892at2"/>
<dbReference type="PANTHER" id="PTHR11014:SF63">
    <property type="entry name" value="METALLOPEPTIDASE, PUTATIVE (AFU_ORTHOLOGUE AFUA_6G09600)-RELATED"/>
    <property type="match status" value="1"/>
</dbReference>
<dbReference type="GO" id="GO:0046872">
    <property type="term" value="F:metal ion binding"/>
    <property type="evidence" value="ECO:0007669"/>
    <property type="project" value="UniProtKB-KW"/>
</dbReference>
<keyword evidence="2" id="KW-0479">Metal-binding</keyword>
<dbReference type="SUPFAM" id="SSF55031">
    <property type="entry name" value="Bacterial exopeptidase dimerisation domain"/>
    <property type="match status" value="1"/>
</dbReference>
<dbReference type="RefSeq" id="WP_133956473.1">
    <property type="nucleotide sequence ID" value="NZ_SORI01000003.1"/>
</dbReference>
<dbReference type="NCBIfam" id="TIGR01891">
    <property type="entry name" value="amidohydrolases"/>
    <property type="match status" value="1"/>
</dbReference>